<keyword evidence="6" id="KW-1185">Reference proteome</keyword>
<evidence type="ECO:0000256" key="1">
    <source>
        <dbReference type="SAM" id="Coils"/>
    </source>
</evidence>
<keyword evidence="3" id="KW-1133">Transmembrane helix</keyword>
<feature type="chain" id="PRO_5005539146" evidence="4">
    <location>
        <begin position="17"/>
        <end position="240"/>
    </location>
</feature>
<feature type="transmembrane region" description="Helical" evidence="3">
    <location>
        <begin position="74"/>
        <end position="98"/>
    </location>
</feature>
<proteinExistence type="predicted"/>
<dbReference type="EMBL" id="KQ241881">
    <property type="protein sequence ID" value="KNC82901.1"/>
    <property type="molecule type" value="Genomic_DNA"/>
</dbReference>
<keyword evidence="3" id="KW-0472">Membrane</keyword>
<evidence type="ECO:0000256" key="2">
    <source>
        <dbReference type="SAM" id="MobiDB-lite"/>
    </source>
</evidence>
<organism evidence="5 6">
    <name type="scientific">Sphaeroforma arctica JP610</name>
    <dbReference type="NCBI Taxonomy" id="667725"/>
    <lineage>
        <taxon>Eukaryota</taxon>
        <taxon>Ichthyosporea</taxon>
        <taxon>Ichthyophonida</taxon>
        <taxon>Sphaeroforma</taxon>
    </lineage>
</organism>
<protein>
    <submittedName>
        <fullName evidence="5">Uncharacterized protein</fullName>
    </submittedName>
</protein>
<accession>A0A0L0G246</accession>
<dbReference type="AlphaFoldDB" id="A0A0L0G246"/>
<dbReference type="GeneID" id="25905325"/>
<evidence type="ECO:0000313" key="5">
    <source>
        <dbReference type="EMBL" id="KNC82901.1"/>
    </source>
</evidence>
<evidence type="ECO:0000313" key="6">
    <source>
        <dbReference type="Proteomes" id="UP000054560"/>
    </source>
</evidence>
<feature type="region of interest" description="Disordered" evidence="2">
    <location>
        <begin position="110"/>
        <end position="141"/>
    </location>
</feature>
<name>A0A0L0G246_9EUKA</name>
<dbReference type="Proteomes" id="UP000054560">
    <property type="component" value="Unassembled WGS sequence"/>
</dbReference>
<sequence length="240" mass="27411">MEWLLYVLYIVMSITSQFLTQCQRWTIRLLALIEHEQSEHAGVCEEIMKYKGNNIIIKRKFPFFWIVRRVVHEVLILAFCNVLMVLSLLNCICLRMFVVAEDNVTQPEPNFNASTHLNSHGTHSNGGSGSNSSPHSPESVQRRRRMCSFEIRIADLKRDNEILVGKLETLNSTLEKVLDGEGMYREQLAVSKNKVSELQSEMETLLKQKNAATRRVEQFMSKMNGSSTLMGANADVEVSQ</sequence>
<evidence type="ECO:0000256" key="3">
    <source>
        <dbReference type="SAM" id="Phobius"/>
    </source>
</evidence>
<dbReference type="RefSeq" id="XP_014156803.1">
    <property type="nucleotide sequence ID" value="XM_014301328.1"/>
</dbReference>
<gene>
    <name evidence="5" type="ORF">SARC_04821</name>
</gene>
<reference evidence="5 6" key="1">
    <citation type="submission" date="2011-02" db="EMBL/GenBank/DDBJ databases">
        <title>The Genome Sequence of Sphaeroforma arctica JP610.</title>
        <authorList>
            <consortium name="The Broad Institute Genome Sequencing Platform"/>
            <person name="Russ C."/>
            <person name="Cuomo C."/>
            <person name="Young S.K."/>
            <person name="Zeng Q."/>
            <person name="Gargeya S."/>
            <person name="Alvarado L."/>
            <person name="Berlin A."/>
            <person name="Chapman S.B."/>
            <person name="Chen Z."/>
            <person name="Freedman E."/>
            <person name="Gellesch M."/>
            <person name="Goldberg J."/>
            <person name="Griggs A."/>
            <person name="Gujja S."/>
            <person name="Heilman E."/>
            <person name="Heiman D."/>
            <person name="Howarth C."/>
            <person name="Mehta T."/>
            <person name="Neiman D."/>
            <person name="Pearson M."/>
            <person name="Roberts A."/>
            <person name="Saif S."/>
            <person name="Shea T."/>
            <person name="Shenoy N."/>
            <person name="Sisk P."/>
            <person name="Stolte C."/>
            <person name="Sykes S."/>
            <person name="White J."/>
            <person name="Yandava C."/>
            <person name="Burger G."/>
            <person name="Gray M.W."/>
            <person name="Holland P.W.H."/>
            <person name="King N."/>
            <person name="Lang F.B.F."/>
            <person name="Roger A.J."/>
            <person name="Ruiz-Trillo I."/>
            <person name="Haas B."/>
            <person name="Nusbaum C."/>
            <person name="Birren B."/>
        </authorList>
    </citation>
    <scope>NUCLEOTIDE SEQUENCE [LARGE SCALE GENOMIC DNA]</scope>
    <source>
        <strain evidence="5 6">JP610</strain>
    </source>
</reference>
<evidence type="ECO:0000256" key="4">
    <source>
        <dbReference type="SAM" id="SignalP"/>
    </source>
</evidence>
<keyword evidence="3" id="KW-0812">Transmembrane</keyword>
<feature type="coiled-coil region" evidence="1">
    <location>
        <begin position="153"/>
        <end position="222"/>
    </location>
</feature>
<keyword evidence="1" id="KW-0175">Coiled coil</keyword>
<feature type="signal peptide" evidence="4">
    <location>
        <begin position="1"/>
        <end position="16"/>
    </location>
</feature>
<keyword evidence="4" id="KW-0732">Signal</keyword>